<evidence type="ECO:0000256" key="3">
    <source>
        <dbReference type="ARBA" id="ARBA00047591"/>
    </source>
</evidence>
<dbReference type="Proteomes" id="UP001437256">
    <property type="component" value="Unassembled WGS sequence"/>
</dbReference>
<accession>A0ABR2ZDR2</accession>
<evidence type="ECO:0000259" key="5">
    <source>
        <dbReference type="Pfam" id="PF01764"/>
    </source>
</evidence>
<dbReference type="PANTHER" id="PTHR45856:SF25">
    <property type="entry name" value="FUNGAL LIPASE-LIKE DOMAIN-CONTAINING PROTEIN"/>
    <property type="match status" value="1"/>
</dbReference>
<reference evidence="6 7" key="1">
    <citation type="submission" date="2024-05" db="EMBL/GenBank/DDBJ databases">
        <title>A draft genome resource for the thread blight pathogen Marasmius tenuissimus strain MS-2.</title>
        <authorList>
            <person name="Yulfo-Soto G.E."/>
            <person name="Baruah I.K."/>
            <person name="Amoako-Attah I."/>
            <person name="Bukari Y."/>
            <person name="Meinhardt L.W."/>
            <person name="Bailey B.A."/>
            <person name="Cohen S.P."/>
        </authorList>
    </citation>
    <scope>NUCLEOTIDE SEQUENCE [LARGE SCALE GENOMIC DNA]</scope>
    <source>
        <strain evidence="6 7">MS-2</strain>
    </source>
</reference>
<keyword evidence="7" id="KW-1185">Reference proteome</keyword>
<evidence type="ECO:0000313" key="7">
    <source>
        <dbReference type="Proteomes" id="UP001437256"/>
    </source>
</evidence>
<dbReference type="Pfam" id="PF01764">
    <property type="entry name" value="Lipase_3"/>
    <property type="match status" value="1"/>
</dbReference>
<sequence length="493" mass="54540">MKYLVESKPKKGEEITSGWGSSAQIAANAEDSHARAKCRNFSVPRPVRIALRLEIELMLLVVSGWSVDKKDEPLQGQPFLPCRPGGHEKTPQLHQLRSKLSSPRSYALLNSLAFRIAQVVSFRKWECGGPCEEVGKGVKVIQAGGDDGLIPGYFVAHDPTTESIVVAHQGTDSRKILSILNDAQLLLRDINTKRFTSAKGKSIEVHDGFQKTFERTADEVVAAVQRGLTEFKVKKVHVMGHSLEIPSAGGAIATLDALLLKQELDSSIEVTTTVFGAPRIGNEEFADFVDETLAPTFTRITNQKDPIPRVPPRLFGYQHPSGEVHINAVNKEGQATDIVECEGQENESDGCPAVPYESLSVHSWLSVVKLSTLWNFLPVKELAIDILGRREPPDSLSDFDLIVIAREFGLPTWFQAGCEGIGKDFDEDIDIETDGVKVGMETSVRLYQLKNKMRRMIGTCKDGASQDRFLRDAFLSLFGQEVKELERKHKGDH</sequence>
<keyword evidence="1" id="KW-1015">Disulfide bond</keyword>
<gene>
    <name evidence="6" type="ORF">AAF712_014390</name>
</gene>
<comment type="caution">
    <text evidence="6">The sequence shown here is derived from an EMBL/GenBank/DDBJ whole genome shotgun (WGS) entry which is preliminary data.</text>
</comment>
<proteinExistence type="inferred from homology"/>
<evidence type="ECO:0000256" key="2">
    <source>
        <dbReference type="ARBA" id="ARBA00043996"/>
    </source>
</evidence>
<name>A0ABR2ZDR2_9AGAR</name>
<evidence type="ECO:0000256" key="1">
    <source>
        <dbReference type="ARBA" id="ARBA00023157"/>
    </source>
</evidence>
<feature type="domain" description="Fungal lipase-type" evidence="5">
    <location>
        <begin position="165"/>
        <end position="313"/>
    </location>
</feature>
<dbReference type="EMBL" id="JBBXMP010000264">
    <property type="protein sequence ID" value="KAL0058908.1"/>
    <property type="molecule type" value="Genomic_DNA"/>
</dbReference>
<dbReference type="SUPFAM" id="SSF53474">
    <property type="entry name" value="alpha/beta-Hydrolases"/>
    <property type="match status" value="1"/>
</dbReference>
<comment type="catalytic activity">
    <reaction evidence="4">
        <text>a monoacylglycerol + H2O = glycerol + a fatty acid + H(+)</text>
        <dbReference type="Rhea" id="RHEA:15245"/>
        <dbReference type="ChEBI" id="CHEBI:15377"/>
        <dbReference type="ChEBI" id="CHEBI:15378"/>
        <dbReference type="ChEBI" id="CHEBI:17408"/>
        <dbReference type="ChEBI" id="CHEBI:17754"/>
        <dbReference type="ChEBI" id="CHEBI:28868"/>
    </reaction>
</comment>
<dbReference type="CDD" id="cd00519">
    <property type="entry name" value="Lipase_3"/>
    <property type="match status" value="1"/>
</dbReference>
<dbReference type="PANTHER" id="PTHR45856">
    <property type="entry name" value="ALPHA/BETA-HYDROLASES SUPERFAMILY PROTEIN"/>
    <property type="match status" value="1"/>
</dbReference>
<organism evidence="6 7">
    <name type="scientific">Marasmius tenuissimus</name>
    <dbReference type="NCBI Taxonomy" id="585030"/>
    <lineage>
        <taxon>Eukaryota</taxon>
        <taxon>Fungi</taxon>
        <taxon>Dikarya</taxon>
        <taxon>Basidiomycota</taxon>
        <taxon>Agaricomycotina</taxon>
        <taxon>Agaricomycetes</taxon>
        <taxon>Agaricomycetidae</taxon>
        <taxon>Agaricales</taxon>
        <taxon>Marasmiineae</taxon>
        <taxon>Marasmiaceae</taxon>
        <taxon>Marasmius</taxon>
    </lineage>
</organism>
<dbReference type="Gene3D" id="3.40.50.1820">
    <property type="entry name" value="alpha/beta hydrolase"/>
    <property type="match status" value="1"/>
</dbReference>
<evidence type="ECO:0000313" key="6">
    <source>
        <dbReference type="EMBL" id="KAL0058908.1"/>
    </source>
</evidence>
<comment type="similarity">
    <text evidence="2">Belongs to the AB hydrolase superfamily. Lipase family. Class 3 subfamily.</text>
</comment>
<evidence type="ECO:0000256" key="4">
    <source>
        <dbReference type="ARBA" id="ARBA00048461"/>
    </source>
</evidence>
<dbReference type="InterPro" id="IPR002921">
    <property type="entry name" value="Fungal_lipase-type"/>
</dbReference>
<comment type="catalytic activity">
    <reaction evidence="3">
        <text>a diacylglycerol + H2O = a monoacylglycerol + a fatty acid + H(+)</text>
        <dbReference type="Rhea" id="RHEA:32731"/>
        <dbReference type="ChEBI" id="CHEBI:15377"/>
        <dbReference type="ChEBI" id="CHEBI:15378"/>
        <dbReference type="ChEBI" id="CHEBI:17408"/>
        <dbReference type="ChEBI" id="CHEBI:18035"/>
        <dbReference type="ChEBI" id="CHEBI:28868"/>
    </reaction>
</comment>
<dbReference type="InterPro" id="IPR051218">
    <property type="entry name" value="Sec_MonoDiacylglyc_Lipase"/>
</dbReference>
<protein>
    <recommendedName>
        <fullName evidence="5">Fungal lipase-type domain-containing protein</fullName>
    </recommendedName>
</protein>
<dbReference type="InterPro" id="IPR029058">
    <property type="entry name" value="AB_hydrolase_fold"/>
</dbReference>